<dbReference type="Pfam" id="PF02699">
    <property type="entry name" value="YajC"/>
    <property type="match status" value="1"/>
</dbReference>
<sequence length="101" mass="11433">MQSLIGFLPFILMIAIFYLIILVPENKRKKKYSAMLSGLKVNDEIMSRGGIIGKIVNIQDNFVIMQTGPDKMRIKLDKNGISQVLVTESDNETEKIESTEK</sequence>
<evidence type="ECO:0000256" key="7">
    <source>
        <dbReference type="ARBA" id="ARBA00022989"/>
    </source>
</evidence>
<dbReference type="Proteomes" id="UP001208567">
    <property type="component" value="Unassembled WGS sequence"/>
</dbReference>
<dbReference type="PANTHER" id="PTHR33909">
    <property type="entry name" value="SEC TRANSLOCON ACCESSORY COMPLEX SUBUNIT YAJC"/>
    <property type="match status" value="1"/>
</dbReference>
<dbReference type="RefSeq" id="WP_264847894.1">
    <property type="nucleotide sequence ID" value="NZ_BRXR01000001.1"/>
</dbReference>
<dbReference type="InterPro" id="IPR003849">
    <property type="entry name" value="Preprotein_translocase_YajC"/>
</dbReference>
<evidence type="ECO:0000256" key="6">
    <source>
        <dbReference type="ARBA" id="ARBA00022927"/>
    </source>
</evidence>
<keyword evidence="6" id="KW-0653">Protein transport</keyword>
<keyword evidence="3" id="KW-0813">Transport</keyword>
<keyword evidence="8" id="KW-0811">Translocation</keyword>
<keyword evidence="7 10" id="KW-1133">Transmembrane helix</keyword>
<evidence type="ECO:0000313" key="11">
    <source>
        <dbReference type="EMBL" id="GLC28634.1"/>
    </source>
</evidence>
<dbReference type="PRINTS" id="PR01853">
    <property type="entry name" value="YAJCTRNLCASE"/>
</dbReference>
<gene>
    <name evidence="11" type="primary">yajC</name>
    <name evidence="11" type="ORF">bsdE14_00440</name>
</gene>
<evidence type="ECO:0000256" key="4">
    <source>
        <dbReference type="ARBA" id="ARBA00022475"/>
    </source>
</evidence>
<comment type="subcellular location">
    <subcellularLocation>
        <location evidence="1">Cell membrane</location>
        <topology evidence="1">Single-pass membrane protein</topology>
    </subcellularLocation>
</comment>
<keyword evidence="5 10" id="KW-0812">Transmembrane</keyword>
<organism evidence="11 12">
    <name type="scientific">Clostridium omnivorum</name>
    <dbReference type="NCBI Taxonomy" id="1604902"/>
    <lineage>
        <taxon>Bacteria</taxon>
        <taxon>Bacillati</taxon>
        <taxon>Bacillota</taxon>
        <taxon>Clostridia</taxon>
        <taxon>Eubacteriales</taxon>
        <taxon>Clostridiaceae</taxon>
        <taxon>Clostridium</taxon>
    </lineage>
</organism>
<dbReference type="PANTHER" id="PTHR33909:SF1">
    <property type="entry name" value="SEC TRANSLOCON ACCESSORY COMPLEX SUBUNIT YAJC"/>
    <property type="match status" value="1"/>
</dbReference>
<feature type="transmembrane region" description="Helical" evidence="10">
    <location>
        <begin position="6"/>
        <end position="23"/>
    </location>
</feature>
<proteinExistence type="inferred from homology"/>
<dbReference type="NCBIfam" id="TIGR00739">
    <property type="entry name" value="yajC"/>
    <property type="match status" value="1"/>
</dbReference>
<accession>A0ABQ5N091</accession>
<evidence type="ECO:0000313" key="12">
    <source>
        <dbReference type="Proteomes" id="UP001208567"/>
    </source>
</evidence>
<name>A0ABQ5N091_9CLOT</name>
<dbReference type="SMART" id="SM01323">
    <property type="entry name" value="YajC"/>
    <property type="match status" value="1"/>
</dbReference>
<keyword evidence="9 10" id="KW-0472">Membrane</keyword>
<evidence type="ECO:0000256" key="1">
    <source>
        <dbReference type="ARBA" id="ARBA00004162"/>
    </source>
</evidence>
<evidence type="ECO:0000256" key="10">
    <source>
        <dbReference type="SAM" id="Phobius"/>
    </source>
</evidence>
<evidence type="ECO:0000256" key="3">
    <source>
        <dbReference type="ARBA" id="ARBA00022448"/>
    </source>
</evidence>
<evidence type="ECO:0000256" key="5">
    <source>
        <dbReference type="ARBA" id="ARBA00022692"/>
    </source>
</evidence>
<comment type="similarity">
    <text evidence="2">Belongs to the YajC family.</text>
</comment>
<evidence type="ECO:0000256" key="8">
    <source>
        <dbReference type="ARBA" id="ARBA00023010"/>
    </source>
</evidence>
<evidence type="ECO:0000256" key="2">
    <source>
        <dbReference type="ARBA" id="ARBA00006742"/>
    </source>
</evidence>
<reference evidence="11 12" key="1">
    <citation type="journal article" date="2024" name="Int. J. Syst. Evol. Microbiol.">
        <title>Clostridium omnivorum sp. nov., isolated from anoxic soil under the treatment of reductive soil disinfestation.</title>
        <authorList>
            <person name="Ueki A."/>
            <person name="Tonouchi A."/>
            <person name="Kaku N."/>
            <person name="Honma S."/>
            <person name="Ueki K."/>
        </authorList>
    </citation>
    <scope>NUCLEOTIDE SEQUENCE [LARGE SCALE GENOMIC DNA]</scope>
    <source>
        <strain evidence="11 12">E14</strain>
    </source>
</reference>
<dbReference type="EMBL" id="BRXR01000001">
    <property type="protein sequence ID" value="GLC28634.1"/>
    <property type="molecule type" value="Genomic_DNA"/>
</dbReference>
<protein>
    <submittedName>
        <fullName evidence="11">Preprotein translocase subunit YajC</fullName>
    </submittedName>
</protein>
<keyword evidence="12" id="KW-1185">Reference proteome</keyword>
<evidence type="ECO:0000256" key="9">
    <source>
        <dbReference type="ARBA" id="ARBA00023136"/>
    </source>
</evidence>
<keyword evidence="4" id="KW-1003">Cell membrane</keyword>
<comment type="caution">
    <text evidence="11">The sequence shown here is derived from an EMBL/GenBank/DDBJ whole genome shotgun (WGS) entry which is preliminary data.</text>
</comment>